<evidence type="ECO:0000256" key="4">
    <source>
        <dbReference type="SAM" id="Phobius"/>
    </source>
</evidence>
<dbReference type="OrthoDB" id="560318at2"/>
<dbReference type="SMART" id="SM00028">
    <property type="entry name" value="TPR"/>
    <property type="match status" value="5"/>
</dbReference>
<dbReference type="Pfam" id="PF13371">
    <property type="entry name" value="TPR_9"/>
    <property type="match status" value="1"/>
</dbReference>
<sequence>MSKQTFTTLDYETPQDSGVLSASPMLGGSIVLILLSGVVGWQVIRQRRSLKVTQGLGSQKSTENAADIPPRFTQALQWIAYAKEQERSQHYEAAIATYNRGLSDHPDDFRLWHERGLALAKLQRFEAAITSYDRAYALQPKQRDLAHERGDALLQLERYEEAIASLDTFLRYNPGNAHVLTDRGYAYCQLDRPEEALQSFNQVLTTERRDRNSLIRARYYQIEALRQLRQFEAALRSSQEAMKQHSEEFFKTQHDALRRQIADD</sequence>
<dbReference type="EMBL" id="PVWG01000024">
    <property type="protein sequence ID" value="PSB17756.1"/>
    <property type="molecule type" value="Genomic_DNA"/>
</dbReference>
<proteinExistence type="predicted"/>
<keyword evidence="4" id="KW-1133">Transmembrane helix</keyword>
<name>A0A2T1DBB0_9CYAN</name>
<feature type="repeat" description="TPR" evidence="3">
    <location>
        <begin position="109"/>
        <end position="142"/>
    </location>
</feature>
<evidence type="ECO:0000256" key="2">
    <source>
        <dbReference type="ARBA" id="ARBA00022803"/>
    </source>
</evidence>
<dbReference type="SUPFAM" id="SSF48452">
    <property type="entry name" value="TPR-like"/>
    <property type="match status" value="1"/>
</dbReference>
<comment type="caution">
    <text evidence="5">The sequence shown here is derived from an EMBL/GenBank/DDBJ whole genome shotgun (WGS) entry which is preliminary data.</text>
</comment>
<keyword evidence="2 3" id="KW-0802">TPR repeat</keyword>
<reference evidence="5 6" key="2">
    <citation type="submission" date="2018-03" db="EMBL/GenBank/DDBJ databases">
        <title>The ancient ancestry and fast evolution of plastids.</title>
        <authorList>
            <person name="Moore K.R."/>
            <person name="Magnabosco C."/>
            <person name="Momper L."/>
            <person name="Gold D.A."/>
            <person name="Bosak T."/>
            <person name="Fournier G.P."/>
        </authorList>
    </citation>
    <scope>NUCLEOTIDE SEQUENCE [LARGE SCALE GENOMIC DNA]</scope>
    <source>
        <strain evidence="5 6">ULC007</strain>
    </source>
</reference>
<dbReference type="AlphaFoldDB" id="A0A2T1DBB0"/>
<keyword evidence="1" id="KW-0677">Repeat</keyword>
<keyword evidence="4" id="KW-0472">Membrane</keyword>
<reference evidence="5 6" key="1">
    <citation type="submission" date="2018-02" db="EMBL/GenBank/DDBJ databases">
        <authorList>
            <person name="Cohen D.B."/>
            <person name="Kent A.D."/>
        </authorList>
    </citation>
    <scope>NUCLEOTIDE SEQUENCE [LARGE SCALE GENOMIC DNA]</scope>
    <source>
        <strain evidence="5 6">ULC007</strain>
    </source>
</reference>
<evidence type="ECO:0000256" key="3">
    <source>
        <dbReference type="PROSITE-ProRule" id="PRU00339"/>
    </source>
</evidence>
<accession>A0A2T1DBB0</accession>
<dbReference type="STRING" id="1920490.GCA_001895925_00533"/>
<feature type="repeat" description="TPR" evidence="3">
    <location>
        <begin position="143"/>
        <end position="176"/>
    </location>
</feature>
<gene>
    <name evidence="5" type="ORF">C7B65_17785</name>
</gene>
<keyword evidence="4" id="KW-0812">Transmembrane</keyword>
<dbReference type="InterPro" id="IPR011990">
    <property type="entry name" value="TPR-like_helical_dom_sf"/>
</dbReference>
<dbReference type="PANTHER" id="PTHR44943">
    <property type="entry name" value="CELLULOSE SYNTHASE OPERON PROTEIN C"/>
    <property type="match status" value="1"/>
</dbReference>
<organism evidence="5 6">
    <name type="scientific">Phormidesmis priestleyi ULC007</name>
    <dbReference type="NCBI Taxonomy" id="1920490"/>
    <lineage>
        <taxon>Bacteria</taxon>
        <taxon>Bacillati</taxon>
        <taxon>Cyanobacteriota</taxon>
        <taxon>Cyanophyceae</taxon>
        <taxon>Leptolyngbyales</taxon>
        <taxon>Leptolyngbyaceae</taxon>
        <taxon>Phormidesmis</taxon>
    </lineage>
</organism>
<dbReference type="InterPro" id="IPR019734">
    <property type="entry name" value="TPR_rpt"/>
</dbReference>
<protein>
    <submittedName>
        <fullName evidence="5">Tetratricopeptide repeat protein</fullName>
    </submittedName>
</protein>
<evidence type="ECO:0000313" key="5">
    <source>
        <dbReference type="EMBL" id="PSB17756.1"/>
    </source>
</evidence>
<keyword evidence="6" id="KW-1185">Reference proteome</keyword>
<dbReference type="RefSeq" id="WP_073073065.1">
    <property type="nucleotide sequence ID" value="NZ_MPPI01000020.1"/>
</dbReference>
<dbReference type="PANTHER" id="PTHR44943:SF8">
    <property type="entry name" value="TPR REPEAT-CONTAINING PROTEIN MJ0263"/>
    <property type="match status" value="1"/>
</dbReference>
<evidence type="ECO:0000256" key="1">
    <source>
        <dbReference type="ARBA" id="ARBA00022737"/>
    </source>
</evidence>
<evidence type="ECO:0000313" key="6">
    <source>
        <dbReference type="Proteomes" id="UP000238634"/>
    </source>
</evidence>
<feature type="repeat" description="TPR" evidence="3">
    <location>
        <begin position="177"/>
        <end position="210"/>
    </location>
</feature>
<dbReference type="Gene3D" id="1.25.40.10">
    <property type="entry name" value="Tetratricopeptide repeat domain"/>
    <property type="match status" value="2"/>
</dbReference>
<dbReference type="PROSITE" id="PS50005">
    <property type="entry name" value="TPR"/>
    <property type="match status" value="3"/>
</dbReference>
<feature type="transmembrane region" description="Helical" evidence="4">
    <location>
        <begin position="20"/>
        <end position="41"/>
    </location>
</feature>
<dbReference type="InterPro" id="IPR051685">
    <property type="entry name" value="Ycf3/AcsC/BcsC/TPR_MFPF"/>
</dbReference>
<dbReference type="Pfam" id="PF13432">
    <property type="entry name" value="TPR_16"/>
    <property type="match status" value="1"/>
</dbReference>
<dbReference type="Proteomes" id="UP000238634">
    <property type="component" value="Unassembled WGS sequence"/>
</dbReference>